<dbReference type="NCBIfam" id="TIGR03370">
    <property type="entry name" value="VPLPA-CTERM"/>
    <property type="match status" value="1"/>
</dbReference>
<gene>
    <name evidence="2" type="ORF">A2937_03550</name>
</gene>
<dbReference type="AlphaFoldDB" id="A0A1G2SEG6"/>
<sequence>MRYLIAAFGLAVITVFATPTRAALVYDGWDTGPGGLSTPYPTVNPEVYAGLIELNYGGSPILVMSADRNTLSHLGEYWPVTLYTYAEVQAGAPVRFTPAQYARAAYLLDVNFPTQVMQHVSISLRQWATMQGSDTLAFVNTNVWEITSATSSWSASDLDLFDWSQTMTVASGGPGRDEYLIPLASQGLTLASGTVTIAPSVPLPAAAWLLGSGLLGLVSVARKRRKSVTPLS</sequence>
<dbReference type="EMBL" id="MHUW01000017">
    <property type="protein sequence ID" value="OHA83374.1"/>
    <property type="molecule type" value="Genomic_DNA"/>
</dbReference>
<evidence type="ECO:0000256" key="1">
    <source>
        <dbReference type="SAM" id="SignalP"/>
    </source>
</evidence>
<protein>
    <submittedName>
        <fullName evidence="2">Uncharacterized protein</fullName>
    </submittedName>
</protein>
<comment type="caution">
    <text evidence="2">The sequence shown here is derived from an EMBL/GenBank/DDBJ whole genome shotgun (WGS) entry which is preliminary data.</text>
</comment>
<keyword evidence="1" id="KW-0732">Signal</keyword>
<dbReference type="Proteomes" id="UP000177987">
    <property type="component" value="Unassembled WGS sequence"/>
</dbReference>
<proteinExistence type="predicted"/>
<evidence type="ECO:0000313" key="3">
    <source>
        <dbReference type="Proteomes" id="UP000177987"/>
    </source>
</evidence>
<accession>A0A1G2SEG6</accession>
<dbReference type="STRING" id="1802727.A2937_03550"/>
<evidence type="ECO:0000313" key="2">
    <source>
        <dbReference type="EMBL" id="OHA83374.1"/>
    </source>
</evidence>
<reference evidence="2 3" key="1">
    <citation type="journal article" date="2016" name="Nat. Commun.">
        <title>Thousands of microbial genomes shed light on interconnected biogeochemical processes in an aquifer system.</title>
        <authorList>
            <person name="Anantharaman K."/>
            <person name="Brown C.T."/>
            <person name="Hug L.A."/>
            <person name="Sharon I."/>
            <person name="Castelle C.J."/>
            <person name="Probst A.J."/>
            <person name="Thomas B.C."/>
            <person name="Singh A."/>
            <person name="Wilkins M.J."/>
            <person name="Karaoz U."/>
            <person name="Brodie E.L."/>
            <person name="Williams K.H."/>
            <person name="Hubbard S.S."/>
            <person name="Banfield J.F."/>
        </authorList>
    </citation>
    <scope>NUCLEOTIDE SEQUENCE [LARGE SCALE GENOMIC DNA]</scope>
</reference>
<feature type="signal peptide" evidence="1">
    <location>
        <begin position="1"/>
        <end position="22"/>
    </location>
</feature>
<dbReference type="InterPro" id="IPR022472">
    <property type="entry name" value="VPLPA-CTERM"/>
</dbReference>
<feature type="chain" id="PRO_5009584431" evidence="1">
    <location>
        <begin position="23"/>
        <end position="232"/>
    </location>
</feature>
<name>A0A1G2SEG6_9BACT</name>
<organism evidence="2 3">
    <name type="scientific">Candidatus Yonathbacteria bacterium RIFCSPLOWO2_01_FULL_47_33b</name>
    <dbReference type="NCBI Taxonomy" id="1802727"/>
    <lineage>
        <taxon>Bacteria</taxon>
        <taxon>Candidatus Yonathiibacteriota</taxon>
    </lineage>
</organism>